<evidence type="ECO:0000256" key="1">
    <source>
        <dbReference type="ARBA" id="ARBA00022490"/>
    </source>
</evidence>
<dbReference type="Pfam" id="PF13167">
    <property type="entry name" value="GTP-bdg_N"/>
    <property type="match status" value="1"/>
</dbReference>
<dbReference type="InterPro" id="IPR016496">
    <property type="entry name" value="GTPase_HflX"/>
</dbReference>
<protein>
    <recommendedName>
        <fullName evidence="6">GTPase HflX</fullName>
    </recommendedName>
    <alternativeName>
        <fullName evidence="6">GTP-binding protein HflX</fullName>
    </alternativeName>
</protein>
<dbReference type="AlphaFoldDB" id="A0A8J7PAM9"/>
<dbReference type="Gene3D" id="6.10.250.2860">
    <property type="match status" value="1"/>
</dbReference>
<keyword evidence="5 6" id="KW-0342">GTP-binding</keyword>
<dbReference type="Pfam" id="PF01926">
    <property type="entry name" value="MMR_HSR1"/>
    <property type="match status" value="1"/>
</dbReference>
<evidence type="ECO:0000256" key="4">
    <source>
        <dbReference type="ARBA" id="ARBA00022842"/>
    </source>
</evidence>
<dbReference type="GO" id="GO:0046872">
    <property type="term" value="F:metal ion binding"/>
    <property type="evidence" value="ECO:0007669"/>
    <property type="project" value="UniProtKB-KW"/>
</dbReference>
<keyword evidence="4" id="KW-0460">Magnesium</keyword>
<dbReference type="InterPro" id="IPR006073">
    <property type="entry name" value="GTP-bd"/>
</dbReference>
<dbReference type="InterPro" id="IPR042108">
    <property type="entry name" value="GTPase_HflX_N_sf"/>
</dbReference>
<evidence type="ECO:0000256" key="5">
    <source>
        <dbReference type="ARBA" id="ARBA00023134"/>
    </source>
</evidence>
<proteinExistence type="inferred from homology"/>
<comment type="subunit">
    <text evidence="6">Monomer. Associates with the 50S ribosomal subunit.</text>
</comment>
<dbReference type="EMBL" id="JAFLCK010000044">
    <property type="protein sequence ID" value="MBN8662581.1"/>
    <property type="molecule type" value="Genomic_DNA"/>
</dbReference>
<dbReference type="Gene3D" id="3.40.50.300">
    <property type="entry name" value="P-loop containing nucleotide triphosphate hydrolases"/>
    <property type="match status" value="1"/>
</dbReference>
<dbReference type="PROSITE" id="PS51705">
    <property type="entry name" value="G_HFLX"/>
    <property type="match status" value="1"/>
</dbReference>
<evidence type="ECO:0000313" key="9">
    <source>
        <dbReference type="Proteomes" id="UP000664277"/>
    </source>
</evidence>
<dbReference type="SUPFAM" id="SSF52540">
    <property type="entry name" value="P-loop containing nucleoside triphosphate hydrolases"/>
    <property type="match status" value="1"/>
</dbReference>
<dbReference type="PRINTS" id="PR00326">
    <property type="entry name" value="GTP1OBG"/>
</dbReference>
<dbReference type="GO" id="GO:0043022">
    <property type="term" value="F:ribosome binding"/>
    <property type="evidence" value="ECO:0007669"/>
    <property type="project" value="TreeGrafter"/>
</dbReference>
<dbReference type="InterPro" id="IPR032305">
    <property type="entry name" value="GTP-bd_M"/>
</dbReference>
<name>A0A8J7PAM9_9BACT</name>
<dbReference type="InterPro" id="IPR027417">
    <property type="entry name" value="P-loop_NTPase"/>
</dbReference>
<accession>A0A8J7PAM9</accession>
<comment type="caution">
    <text evidence="8">The sequence shown here is derived from an EMBL/GenBank/DDBJ whole genome shotgun (WGS) entry which is preliminary data.</text>
</comment>
<keyword evidence="3 6" id="KW-0547">Nucleotide-binding</keyword>
<evidence type="ECO:0000256" key="2">
    <source>
        <dbReference type="ARBA" id="ARBA00022723"/>
    </source>
</evidence>
<dbReference type="GO" id="GO:0003924">
    <property type="term" value="F:GTPase activity"/>
    <property type="evidence" value="ECO:0007669"/>
    <property type="project" value="UniProtKB-UniRule"/>
</dbReference>
<keyword evidence="2" id="KW-0479">Metal-binding</keyword>
<dbReference type="GO" id="GO:0005737">
    <property type="term" value="C:cytoplasm"/>
    <property type="evidence" value="ECO:0007669"/>
    <property type="project" value="UniProtKB-SubCell"/>
</dbReference>
<dbReference type="HAMAP" id="MF_00900">
    <property type="entry name" value="GTPase_HflX"/>
    <property type="match status" value="1"/>
</dbReference>
<dbReference type="CDD" id="cd01878">
    <property type="entry name" value="HflX"/>
    <property type="match status" value="1"/>
</dbReference>
<evidence type="ECO:0000256" key="3">
    <source>
        <dbReference type="ARBA" id="ARBA00022741"/>
    </source>
</evidence>
<evidence type="ECO:0000259" key="7">
    <source>
        <dbReference type="PROSITE" id="PS51705"/>
    </source>
</evidence>
<dbReference type="PANTHER" id="PTHR10229">
    <property type="entry name" value="GTP-BINDING PROTEIN HFLX"/>
    <property type="match status" value="1"/>
</dbReference>
<comment type="function">
    <text evidence="6">GTPase that associates with the 50S ribosomal subunit and may have a role during protein synthesis or ribosome biogenesis.</text>
</comment>
<dbReference type="InterPro" id="IPR030394">
    <property type="entry name" value="G_HFLX_dom"/>
</dbReference>
<dbReference type="Proteomes" id="UP000664277">
    <property type="component" value="Unassembled WGS sequence"/>
</dbReference>
<evidence type="ECO:0000256" key="6">
    <source>
        <dbReference type="HAMAP-Rule" id="MF_00900"/>
    </source>
</evidence>
<keyword evidence="1 6" id="KW-0963">Cytoplasm</keyword>
<dbReference type="Pfam" id="PF16360">
    <property type="entry name" value="GTP-bdg_M"/>
    <property type="match status" value="1"/>
</dbReference>
<dbReference type="InterPro" id="IPR025121">
    <property type="entry name" value="GTPase_HflX_N"/>
</dbReference>
<dbReference type="NCBIfam" id="TIGR03156">
    <property type="entry name" value="GTP_HflX"/>
    <property type="match status" value="1"/>
</dbReference>
<comment type="subcellular location">
    <subcellularLocation>
        <location evidence="6">Cytoplasm</location>
    </subcellularLocation>
    <text evidence="6">May associate with membranes.</text>
</comment>
<comment type="similarity">
    <text evidence="6">Belongs to the TRAFAC class OBG-HflX-like GTPase superfamily. HflX GTPase family.</text>
</comment>
<evidence type="ECO:0000313" key="8">
    <source>
        <dbReference type="EMBL" id="MBN8662581.1"/>
    </source>
</evidence>
<feature type="domain" description="Hflx-type G" evidence="7">
    <location>
        <begin position="409"/>
        <end position="574"/>
    </location>
</feature>
<sequence length="582" mass="63930">MHGKLDLGRAKGLKQSEIKKLNRLLQKRIPKDKILTTEIADSIAEITHETGYAVSIVVNRRGQVVNVTVGSPADVQMPELRGVRVGPGRLCGHRIISAVQAPAENGARAGKSPHAELVSSKESLQFMARNRLDLLAQVTVDPRGNFSRSKGEQAKLADLVQVAHLLPGRDSDGKLWKILPAQTVRGVQEDNFEELISALEEEFRTRAPELAVAEGEERAFLIGLVCDGANSWQVEDDLDELARLARTAGATVCGRLTQTRQGPDPKFFLGSGKIQEVALLIQELGATLLVVDQELTPNQQRNIEEAVAVKVIDRTELILDIFAQRAQTKEGKLQVELAQLKYLYPRLIGKGQTLSRLGGGIGTRGPGETKLEIDRRRIREKITFLEEEAARIKSYRDTQRKRRVSEHLPVVALTGYTNSGKSTLLNALTKADVYTGDKLFATLDPTTRRTTLPDHSPVLISDTVGFIKKLPTSLVTAFRATLEEVAVADILLHVVDASHPNVLEHISSVHDVLSDLGAVDKPMITVLNKADRVRKEDLAWLVAQVPNPVIASATMRFGLGSILNKIQEVISEVCPERQKYSA</sequence>
<organism evidence="8 9">
    <name type="scientific">Candidatus Obscuribacter phosphatis</name>
    <dbReference type="NCBI Taxonomy" id="1906157"/>
    <lineage>
        <taxon>Bacteria</taxon>
        <taxon>Bacillati</taxon>
        <taxon>Candidatus Melainabacteria</taxon>
        <taxon>Candidatus Obscuribacterales</taxon>
        <taxon>Candidatus Obscuribacteraceae</taxon>
        <taxon>Candidatus Obscuribacter</taxon>
    </lineage>
</organism>
<reference evidence="8" key="1">
    <citation type="submission" date="2021-02" db="EMBL/GenBank/DDBJ databases">
        <title>Genome-Resolved Metagenomics of a Microbial Community Performing Photosynthetic Biological Nutrient Removal.</title>
        <authorList>
            <person name="Mcdaniel E.A."/>
        </authorList>
    </citation>
    <scope>NUCLEOTIDE SEQUENCE</scope>
    <source>
        <strain evidence="8">UWPOB_OBS1</strain>
    </source>
</reference>
<dbReference type="PANTHER" id="PTHR10229:SF0">
    <property type="entry name" value="GTP-BINDING PROTEIN 6-RELATED"/>
    <property type="match status" value="1"/>
</dbReference>
<gene>
    <name evidence="6 8" type="primary">hflX</name>
    <name evidence="8" type="ORF">J0M35_19590</name>
</gene>
<dbReference type="Gene3D" id="3.40.50.11060">
    <property type="entry name" value="GTPase HflX, N-terminal domain"/>
    <property type="match status" value="1"/>
</dbReference>
<dbReference type="GO" id="GO:0005525">
    <property type="term" value="F:GTP binding"/>
    <property type="evidence" value="ECO:0007669"/>
    <property type="project" value="UniProtKB-UniRule"/>
</dbReference>
<dbReference type="FunFam" id="3.40.50.11060:FF:000001">
    <property type="entry name" value="GTPase HflX"/>
    <property type="match status" value="1"/>
</dbReference>